<accession>A0AAN4W1P7</accession>
<dbReference type="EMBL" id="BQKE01000004">
    <property type="protein sequence ID" value="GJM64056.1"/>
    <property type="molecule type" value="Genomic_DNA"/>
</dbReference>
<name>A0AAN4W1P7_9BACT</name>
<evidence type="ECO:0000313" key="1">
    <source>
        <dbReference type="EMBL" id="GJM64056.1"/>
    </source>
</evidence>
<organism evidence="1 2">
    <name type="scientific">Persicobacter diffluens</name>
    <dbReference type="NCBI Taxonomy" id="981"/>
    <lineage>
        <taxon>Bacteria</taxon>
        <taxon>Pseudomonadati</taxon>
        <taxon>Bacteroidota</taxon>
        <taxon>Cytophagia</taxon>
        <taxon>Cytophagales</taxon>
        <taxon>Persicobacteraceae</taxon>
        <taxon>Persicobacter</taxon>
    </lineage>
</organism>
<sequence>MGFTEIKDFRQPMCRISIHILRRYGVHQVTRTIVVVKREMERLIRLIGYYPPIGFKSKKYS</sequence>
<dbReference type="AlphaFoldDB" id="A0AAN4W1P7"/>
<keyword evidence="2" id="KW-1185">Reference proteome</keyword>
<comment type="caution">
    <text evidence="1">The sequence shown here is derived from an EMBL/GenBank/DDBJ whole genome shotgun (WGS) entry which is preliminary data.</text>
</comment>
<proteinExistence type="predicted"/>
<protein>
    <submittedName>
        <fullName evidence="1">Uncharacterized protein</fullName>
    </submittedName>
</protein>
<reference evidence="1 2" key="1">
    <citation type="submission" date="2021-12" db="EMBL/GenBank/DDBJ databases">
        <title>Genome sequencing of bacteria with rrn-lacking chromosome and rrn-plasmid.</title>
        <authorList>
            <person name="Anda M."/>
            <person name="Iwasaki W."/>
        </authorList>
    </citation>
    <scope>NUCLEOTIDE SEQUENCE [LARGE SCALE GENOMIC DNA]</scope>
    <source>
        <strain evidence="1 2">NBRC 15940</strain>
    </source>
</reference>
<evidence type="ECO:0000313" key="2">
    <source>
        <dbReference type="Proteomes" id="UP001310022"/>
    </source>
</evidence>
<dbReference type="Proteomes" id="UP001310022">
    <property type="component" value="Unassembled WGS sequence"/>
</dbReference>
<gene>
    <name evidence="1" type="ORF">PEDI_46080</name>
</gene>